<evidence type="ECO:0008006" key="4">
    <source>
        <dbReference type="Google" id="ProtNLM"/>
    </source>
</evidence>
<proteinExistence type="predicted"/>
<keyword evidence="3" id="KW-1185">Reference proteome</keyword>
<evidence type="ECO:0000313" key="2">
    <source>
        <dbReference type="EMBL" id="MCK9689517.1"/>
    </source>
</evidence>
<name>A0A9X1YP94_9BURK</name>
<dbReference type="RefSeq" id="WP_275685568.1">
    <property type="nucleotide sequence ID" value="NZ_JAJLJH010000015.1"/>
</dbReference>
<sequence>MHRRDIVASLAALAATLVATRAGAASYYATAPLRLHATPAEDSSVDPAVVPIGTLVDDAAPVVTRDAWVRVHWRSDGADHEGWIPRKLLAGASDFRKVTSCWPVQRSAATAGEAPWDVDFSADGSATMQSENGGPSIPGHVYRAGNIVFVRASRKVPDSVSIFGAEAWGLGFVFDDRTSQLQALDYDSKTILRPAALPAKCQAPRAASAASGS</sequence>
<feature type="chain" id="PRO_5040935357" description="SH3b domain-containing protein" evidence="1">
    <location>
        <begin position="25"/>
        <end position="213"/>
    </location>
</feature>
<evidence type="ECO:0000256" key="1">
    <source>
        <dbReference type="SAM" id="SignalP"/>
    </source>
</evidence>
<dbReference type="AlphaFoldDB" id="A0A9X1YP94"/>
<organism evidence="2 3">
    <name type="scientific">Scleromatobacter humisilvae</name>
    <dbReference type="NCBI Taxonomy" id="2897159"/>
    <lineage>
        <taxon>Bacteria</taxon>
        <taxon>Pseudomonadati</taxon>
        <taxon>Pseudomonadota</taxon>
        <taxon>Betaproteobacteria</taxon>
        <taxon>Burkholderiales</taxon>
        <taxon>Sphaerotilaceae</taxon>
        <taxon>Scleromatobacter</taxon>
    </lineage>
</organism>
<protein>
    <recommendedName>
        <fullName evidence="4">SH3b domain-containing protein</fullName>
    </recommendedName>
</protein>
<gene>
    <name evidence="2" type="ORF">LPC04_27680</name>
</gene>
<feature type="signal peptide" evidence="1">
    <location>
        <begin position="1"/>
        <end position="24"/>
    </location>
</feature>
<comment type="caution">
    <text evidence="2">The sequence shown here is derived from an EMBL/GenBank/DDBJ whole genome shotgun (WGS) entry which is preliminary data.</text>
</comment>
<evidence type="ECO:0000313" key="3">
    <source>
        <dbReference type="Proteomes" id="UP001139353"/>
    </source>
</evidence>
<dbReference type="EMBL" id="JAJLJH010000015">
    <property type="protein sequence ID" value="MCK9689517.1"/>
    <property type="molecule type" value="Genomic_DNA"/>
</dbReference>
<reference evidence="2" key="1">
    <citation type="submission" date="2021-11" db="EMBL/GenBank/DDBJ databases">
        <title>BS-T2-15 a new species belonging to the Comamonadaceae family isolated from the soil of a French oak forest.</title>
        <authorList>
            <person name="Mieszkin S."/>
            <person name="Alain K."/>
        </authorList>
    </citation>
    <scope>NUCLEOTIDE SEQUENCE</scope>
    <source>
        <strain evidence="2">BS-T2-15</strain>
    </source>
</reference>
<keyword evidence="1" id="KW-0732">Signal</keyword>
<dbReference type="Proteomes" id="UP001139353">
    <property type="component" value="Unassembled WGS sequence"/>
</dbReference>
<accession>A0A9X1YP94</accession>